<reference evidence="4" key="1">
    <citation type="journal article" date="2009" name="Rice">
        <title>De Novo Next Generation Sequencing of Plant Genomes.</title>
        <authorList>
            <person name="Rounsley S."/>
            <person name="Marri P.R."/>
            <person name="Yu Y."/>
            <person name="He R."/>
            <person name="Sisneros N."/>
            <person name="Goicoechea J.L."/>
            <person name="Lee S.J."/>
            <person name="Angelova A."/>
            <person name="Kudrna D."/>
            <person name="Luo M."/>
            <person name="Affourtit J."/>
            <person name="Desany B."/>
            <person name="Knight J."/>
            <person name="Niazi F."/>
            <person name="Egholm M."/>
            <person name="Wing R.A."/>
        </authorList>
    </citation>
    <scope>NUCLEOTIDE SEQUENCE [LARGE SCALE GENOMIC DNA]</scope>
    <source>
        <strain evidence="4">cv. IRGC 105608</strain>
    </source>
</reference>
<dbReference type="GO" id="GO:0004673">
    <property type="term" value="F:protein histidine kinase activity"/>
    <property type="evidence" value="ECO:0007669"/>
    <property type="project" value="UniProtKB-EC"/>
</dbReference>
<dbReference type="PANTHER" id="PTHR24423:SF624">
    <property type="entry name" value="ETHYLENE RECEPTOR 3"/>
    <property type="match status" value="1"/>
</dbReference>
<feature type="region of interest" description="Disordered" evidence="3">
    <location>
        <begin position="1"/>
        <end position="34"/>
    </location>
</feature>
<dbReference type="GO" id="GO:0005783">
    <property type="term" value="C:endoplasmic reticulum"/>
    <property type="evidence" value="ECO:0007669"/>
    <property type="project" value="TreeGrafter"/>
</dbReference>
<organism evidence="4">
    <name type="scientific">Oryza barthii</name>
    <dbReference type="NCBI Taxonomy" id="65489"/>
    <lineage>
        <taxon>Eukaryota</taxon>
        <taxon>Viridiplantae</taxon>
        <taxon>Streptophyta</taxon>
        <taxon>Embryophyta</taxon>
        <taxon>Tracheophyta</taxon>
        <taxon>Spermatophyta</taxon>
        <taxon>Magnoliopsida</taxon>
        <taxon>Liliopsida</taxon>
        <taxon>Poales</taxon>
        <taxon>Poaceae</taxon>
        <taxon>BOP clade</taxon>
        <taxon>Oryzoideae</taxon>
        <taxon>Oryzeae</taxon>
        <taxon>Oryzinae</taxon>
        <taxon>Oryza</taxon>
    </lineage>
</organism>
<comment type="catalytic activity">
    <reaction evidence="1">
        <text>ATP + protein L-histidine = ADP + protein N-phospho-L-histidine.</text>
        <dbReference type="EC" id="2.7.13.3"/>
    </reaction>
</comment>
<evidence type="ECO:0000256" key="1">
    <source>
        <dbReference type="ARBA" id="ARBA00000085"/>
    </source>
</evidence>
<dbReference type="Gene3D" id="3.30.450.40">
    <property type="match status" value="1"/>
</dbReference>
<reference evidence="4" key="2">
    <citation type="submission" date="2015-03" db="UniProtKB">
        <authorList>
            <consortium name="EnsemblPlants"/>
        </authorList>
    </citation>
    <scope>IDENTIFICATION</scope>
</reference>
<evidence type="ECO:0000256" key="2">
    <source>
        <dbReference type="ARBA" id="ARBA00012438"/>
    </source>
</evidence>
<feature type="compositionally biased region" description="Low complexity" evidence="3">
    <location>
        <begin position="1"/>
        <end position="18"/>
    </location>
</feature>
<dbReference type="EC" id="2.7.13.3" evidence="2"/>
<dbReference type="HOGENOM" id="CLU_1231525_0_0_1"/>
<dbReference type="GO" id="GO:0051740">
    <property type="term" value="F:ethylene binding"/>
    <property type="evidence" value="ECO:0007669"/>
    <property type="project" value="TreeGrafter"/>
</dbReference>
<dbReference type="GO" id="GO:0046872">
    <property type="term" value="F:metal ion binding"/>
    <property type="evidence" value="ECO:0007669"/>
    <property type="project" value="UniProtKB-KW"/>
</dbReference>
<dbReference type="GO" id="GO:0038199">
    <property type="term" value="F:ethylene receptor activity"/>
    <property type="evidence" value="ECO:0007669"/>
    <property type="project" value="TreeGrafter"/>
</dbReference>
<dbReference type="eggNOG" id="KOG0519">
    <property type="taxonomic scope" value="Eukaryota"/>
</dbReference>
<keyword evidence="5" id="KW-1185">Reference proteome</keyword>
<name>A0A0D3GQP9_9ORYZ</name>
<accession>A0A0D3GQP9</accession>
<dbReference type="AlphaFoldDB" id="A0A0D3GQP9"/>
<dbReference type="InterPro" id="IPR029016">
    <property type="entry name" value="GAF-like_dom_sf"/>
</dbReference>
<dbReference type="STRING" id="65489.A0A0D3GQP9"/>
<evidence type="ECO:0000313" key="4">
    <source>
        <dbReference type="EnsemblPlants" id="OBART07G13520.1"/>
    </source>
</evidence>
<protein>
    <recommendedName>
        <fullName evidence="2">histidine kinase</fullName>
        <ecNumber evidence="2">2.7.13.3</ecNumber>
    </recommendedName>
</protein>
<dbReference type="GO" id="GO:0005524">
    <property type="term" value="F:ATP binding"/>
    <property type="evidence" value="ECO:0007669"/>
    <property type="project" value="UniProtKB-KW"/>
</dbReference>
<evidence type="ECO:0000313" key="5">
    <source>
        <dbReference type="Proteomes" id="UP000026960"/>
    </source>
</evidence>
<dbReference type="PaxDb" id="65489-OBART07G13520.1"/>
<dbReference type="PANTHER" id="PTHR24423">
    <property type="entry name" value="TWO-COMPONENT SENSOR HISTIDINE KINASE"/>
    <property type="match status" value="1"/>
</dbReference>
<dbReference type="Proteomes" id="UP000026960">
    <property type="component" value="Chromosome 7"/>
</dbReference>
<dbReference type="EnsemblPlants" id="OBART07G13520.1">
    <property type="protein sequence ID" value="OBART07G13520.1"/>
    <property type="gene ID" value="OBART07G13520"/>
</dbReference>
<proteinExistence type="predicted"/>
<evidence type="ECO:0000256" key="3">
    <source>
        <dbReference type="SAM" id="MobiDB-lite"/>
    </source>
</evidence>
<sequence>MALRLAASTTRTSSSASLGERWQGSGLWHGGSDPDADAEGGRLQGWTLEVIQTSYAVLVLVPPSGKSWGQHEMEIVEVVAGQVAVALSHATLLEGSRAMRVQLAEQNCELLQGLRRSIHSILGLVSMEEILVPEQRLVIDTKARTANVVSTLINDVMEMSVDSRERLPLETRPFHLHAMIRDTACVARCLIGRTELGHVTLRVHAAADDVLEGLERERGKKIGDR</sequence>
<dbReference type="Gramene" id="OBART07G13520.1">
    <property type="protein sequence ID" value="OBART07G13520.1"/>
    <property type="gene ID" value="OBART07G13520"/>
</dbReference>